<evidence type="ECO:0000256" key="7">
    <source>
        <dbReference type="ARBA" id="ARBA00022801"/>
    </source>
</evidence>
<evidence type="ECO:0000256" key="15">
    <source>
        <dbReference type="RuleBase" id="RU003781"/>
    </source>
</evidence>
<accession>A0AAF5D130</accession>
<dbReference type="GO" id="GO:0000166">
    <property type="term" value="F:nucleotide binding"/>
    <property type="evidence" value="ECO:0007669"/>
    <property type="project" value="UniProtKB-KW"/>
</dbReference>
<dbReference type="GO" id="GO:0005737">
    <property type="term" value="C:cytoplasm"/>
    <property type="evidence" value="ECO:0007669"/>
    <property type="project" value="UniProtKB-SubCell"/>
</dbReference>
<evidence type="ECO:0000313" key="16">
    <source>
        <dbReference type="Proteomes" id="UP000035681"/>
    </source>
</evidence>
<evidence type="ECO:0000256" key="2">
    <source>
        <dbReference type="ARBA" id="ARBA00008023"/>
    </source>
</evidence>
<dbReference type="GO" id="GO:0009117">
    <property type="term" value="P:nucleotide metabolic process"/>
    <property type="evidence" value="ECO:0007669"/>
    <property type="project" value="UniProtKB-KW"/>
</dbReference>
<comment type="cofactor">
    <cofactor evidence="14">
        <name>Mg(2+)</name>
        <dbReference type="ChEBI" id="CHEBI:18420"/>
    </cofactor>
    <cofactor evidence="14">
        <name>Mn(2+)</name>
        <dbReference type="ChEBI" id="CHEBI:29035"/>
    </cofactor>
    <text evidence="14">Binds 1 divalent metal cation per subunit; can use either Mg(2+) or Mn(2+).</text>
</comment>
<dbReference type="GO" id="GO:0046872">
    <property type="term" value="F:metal ion binding"/>
    <property type="evidence" value="ECO:0007669"/>
    <property type="project" value="UniProtKB-KW"/>
</dbReference>
<evidence type="ECO:0000256" key="1">
    <source>
        <dbReference type="ARBA" id="ARBA00004496"/>
    </source>
</evidence>
<keyword evidence="16" id="KW-1185">Reference proteome</keyword>
<feature type="binding site" evidence="14">
    <location>
        <begin position="601"/>
        <end position="602"/>
    </location>
    <ligand>
        <name>ITP</name>
        <dbReference type="ChEBI" id="CHEBI:61402"/>
    </ligand>
</feature>
<dbReference type="CDD" id="cd00515">
    <property type="entry name" value="HAM1"/>
    <property type="match status" value="1"/>
</dbReference>
<organism evidence="16 17">
    <name type="scientific">Strongyloides stercoralis</name>
    <name type="common">Threadworm</name>
    <dbReference type="NCBI Taxonomy" id="6248"/>
    <lineage>
        <taxon>Eukaryota</taxon>
        <taxon>Metazoa</taxon>
        <taxon>Ecdysozoa</taxon>
        <taxon>Nematoda</taxon>
        <taxon>Chromadorea</taxon>
        <taxon>Rhabditida</taxon>
        <taxon>Tylenchina</taxon>
        <taxon>Panagrolaimomorpha</taxon>
        <taxon>Strongyloidoidea</taxon>
        <taxon>Strongyloididae</taxon>
        <taxon>Strongyloides</taxon>
    </lineage>
</organism>
<dbReference type="WBParaSite" id="TCONS_00004815.p1">
    <property type="protein sequence ID" value="TCONS_00004815.p1"/>
    <property type="gene ID" value="XLOC_002873"/>
</dbReference>
<proteinExistence type="inferred from homology"/>
<keyword evidence="4 14" id="KW-0963">Cytoplasm</keyword>
<dbReference type="GO" id="GO:0035870">
    <property type="term" value="F:dITP diphosphatase activity"/>
    <property type="evidence" value="ECO:0007669"/>
    <property type="project" value="UniProtKB-UniRule"/>
</dbReference>
<dbReference type="NCBIfam" id="TIGR00042">
    <property type="entry name" value="RdgB/HAM1 family non-canonical purine NTP pyrophosphatase"/>
    <property type="match status" value="1"/>
</dbReference>
<dbReference type="EC" id="3.6.1.66" evidence="14"/>
<feature type="binding site" evidence="14">
    <location>
        <begin position="497"/>
        <end position="498"/>
    </location>
    <ligand>
        <name>ITP</name>
        <dbReference type="ChEBI" id="CHEBI:61402"/>
    </ligand>
</feature>
<dbReference type="InterPro" id="IPR002637">
    <property type="entry name" value="RdgB/HAM1"/>
</dbReference>
<reference evidence="17" key="1">
    <citation type="submission" date="2024-02" db="UniProtKB">
        <authorList>
            <consortium name="WormBaseParasite"/>
        </authorList>
    </citation>
    <scope>IDENTIFICATION</scope>
</reference>
<evidence type="ECO:0000256" key="12">
    <source>
        <dbReference type="ARBA" id="ARBA00093255"/>
    </source>
</evidence>
<feature type="binding site" evidence="14">
    <location>
        <position position="469"/>
    </location>
    <ligand>
        <name>Mg(2+)</name>
        <dbReference type="ChEBI" id="CHEBI:18420"/>
    </ligand>
</feature>
<keyword evidence="6 14" id="KW-0547">Nucleotide-binding</keyword>
<evidence type="ECO:0000256" key="13">
    <source>
        <dbReference type="ARBA" id="ARBA00093271"/>
    </source>
</evidence>
<comment type="subunit">
    <text evidence="14">Homodimer.</text>
</comment>
<evidence type="ECO:0000256" key="3">
    <source>
        <dbReference type="ARBA" id="ARBA00008889"/>
    </source>
</evidence>
<dbReference type="GO" id="GO:0019867">
    <property type="term" value="C:outer membrane"/>
    <property type="evidence" value="ECO:0007669"/>
    <property type="project" value="InterPro"/>
</dbReference>
<evidence type="ECO:0000256" key="14">
    <source>
        <dbReference type="HAMAP-Rule" id="MF_03148"/>
    </source>
</evidence>
<dbReference type="Proteomes" id="UP000035681">
    <property type="component" value="Unplaced"/>
</dbReference>
<keyword evidence="5 14" id="KW-0479">Metal-binding</keyword>
<feature type="binding site" evidence="14">
    <location>
        <position position="481"/>
    </location>
    <ligand>
        <name>ITP</name>
        <dbReference type="ChEBI" id="CHEBI:61402"/>
    </ligand>
</feature>
<dbReference type="AlphaFoldDB" id="A0AAF5D130"/>
<evidence type="ECO:0000256" key="4">
    <source>
        <dbReference type="ARBA" id="ARBA00022490"/>
    </source>
</evidence>
<comment type="similarity">
    <text evidence="3">Belongs to the universal ribosomal protein uL10 family.</text>
</comment>
<evidence type="ECO:0000256" key="10">
    <source>
        <dbReference type="ARBA" id="ARBA00054940"/>
    </source>
</evidence>
<keyword evidence="9 14" id="KW-0546">Nucleotide metabolism</keyword>
<evidence type="ECO:0000256" key="11">
    <source>
        <dbReference type="ARBA" id="ARBA00093218"/>
    </source>
</evidence>
<comment type="catalytic activity">
    <reaction evidence="14">
        <text>XTP + H2O = XMP + diphosphate + H(+)</text>
        <dbReference type="Rhea" id="RHEA:28610"/>
        <dbReference type="ChEBI" id="CHEBI:15377"/>
        <dbReference type="ChEBI" id="CHEBI:15378"/>
        <dbReference type="ChEBI" id="CHEBI:33019"/>
        <dbReference type="ChEBI" id="CHEBI:57464"/>
        <dbReference type="ChEBI" id="CHEBI:61314"/>
        <dbReference type="EC" id="3.6.1.66"/>
    </reaction>
</comment>
<evidence type="ECO:0000256" key="8">
    <source>
        <dbReference type="ARBA" id="ARBA00022842"/>
    </source>
</evidence>
<comment type="catalytic activity">
    <reaction evidence="11">
        <text>ITP + H2O = IMP + diphosphate + H(+)</text>
        <dbReference type="Rhea" id="RHEA:29399"/>
        <dbReference type="ChEBI" id="CHEBI:15377"/>
        <dbReference type="ChEBI" id="CHEBI:15378"/>
        <dbReference type="ChEBI" id="CHEBI:33019"/>
        <dbReference type="ChEBI" id="CHEBI:58053"/>
        <dbReference type="ChEBI" id="CHEBI:61402"/>
        <dbReference type="EC" id="3.6.1.66"/>
    </reaction>
    <physiologicalReaction direction="left-to-right" evidence="11">
        <dbReference type="Rhea" id="RHEA:29400"/>
    </physiologicalReaction>
</comment>
<comment type="similarity">
    <text evidence="2 14 15">Belongs to the HAM1 NTPase family.</text>
</comment>
<keyword evidence="14" id="KW-0464">Manganese</keyword>
<evidence type="ECO:0000256" key="6">
    <source>
        <dbReference type="ARBA" id="ARBA00022741"/>
    </source>
</evidence>
<comment type="catalytic activity">
    <reaction evidence="12">
        <text>dITP + H2O = dIMP + diphosphate + H(+)</text>
        <dbReference type="Rhea" id="RHEA:28342"/>
        <dbReference type="ChEBI" id="CHEBI:15377"/>
        <dbReference type="ChEBI" id="CHEBI:15378"/>
        <dbReference type="ChEBI" id="CHEBI:33019"/>
        <dbReference type="ChEBI" id="CHEBI:61194"/>
        <dbReference type="ChEBI" id="CHEBI:61382"/>
        <dbReference type="EC" id="3.6.1.66"/>
    </reaction>
    <physiologicalReaction direction="left-to-right" evidence="12">
        <dbReference type="Rhea" id="RHEA:28343"/>
    </physiologicalReaction>
</comment>
<evidence type="ECO:0000256" key="9">
    <source>
        <dbReference type="ARBA" id="ARBA00023080"/>
    </source>
</evidence>
<dbReference type="Gene3D" id="3.90.950.10">
    <property type="match status" value="1"/>
</dbReference>
<feature type="binding site" evidence="14">
    <location>
        <begin position="439"/>
        <end position="444"/>
    </location>
    <ligand>
        <name>ITP</name>
        <dbReference type="ChEBI" id="CHEBI:61402"/>
    </ligand>
</feature>
<feature type="binding site" evidence="14">
    <location>
        <position position="596"/>
    </location>
    <ligand>
        <name>ITP</name>
        <dbReference type="ChEBI" id="CHEBI:61402"/>
    </ligand>
</feature>
<dbReference type="InterPro" id="IPR027502">
    <property type="entry name" value="ITPase"/>
</dbReference>
<feature type="binding site" evidence="14">
    <location>
        <position position="497"/>
    </location>
    <ligand>
        <name>Mg(2+)</name>
        <dbReference type="ChEBI" id="CHEBI:18420"/>
    </ligand>
</feature>
<dbReference type="Gene3D" id="2.40.160.50">
    <property type="entry name" value="membrane protein fhac: a member of the omp85/tpsb transporter family"/>
    <property type="match status" value="1"/>
</dbReference>
<comment type="function">
    <text evidence="14">Pyrophosphatase that hydrolyzes non-canonical purine nucleotides such as inosine triphosphate (ITP), deoxyinosine triphosphate (dITP) or xanthosine 5'-triphosphate (XTP) to their respective monophosphate derivatives. The enzyme does not distinguish between the deoxy- and ribose forms. Probably excludes non-canonical purines from RNA and DNA precursor pools, thus preventing their incorporation into RNA and DNA and avoiding chromosomal lesions.</text>
</comment>
<dbReference type="InterPro" id="IPR043141">
    <property type="entry name" value="Ribosomal_uL10-like_sf"/>
</dbReference>
<dbReference type="SUPFAM" id="SSF160369">
    <property type="entry name" value="Ribosomal protein L10-like"/>
    <property type="match status" value="1"/>
</dbReference>
<dbReference type="InterPro" id="IPR029001">
    <property type="entry name" value="ITPase-like_fam"/>
</dbReference>
<dbReference type="FunFam" id="3.90.950.10:FF:000003">
    <property type="entry name" value="Inosine triphosphate pyrophosphatase"/>
    <property type="match status" value="1"/>
</dbReference>
<dbReference type="GO" id="GO:0036220">
    <property type="term" value="F:ITP diphosphatase activity"/>
    <property type="evidence" value="ECO:0007669"/>
    <property type="project" value="UniProtKB-UniRule"/>
</dbReference>
<dbReference type="Gene3D" id="3.30.70.1730">
    <property type="match status" value="1"/>
</dbReference>
<protein>
    <recommendedName>
        <fullName evidence="14">Inosine triphosphate pyrophosphatase</fullName>
        <shortName evidence="14">ITPase</shortName>
        <shortName evidence="14">Inosine triphosphatase</shortName>
        <ecNumber evidence="14">3.6.1.66</ecNumber>
    </recommendedName>
    <alternativeName>
        <fullName evidence="14">Non-canonical purine NTP pyrophosphatase</fullName>
    </alternativeName>
    <alternativeName>
        <fullName evidence="14">Non-standard purine NTP pyrophosphatase</fullName>
    </alternativeName>
    <alternativeName>
        <fullName evidence="14">Nucleoside-triphosphate diphosphatase</fullName>
    </alternativeName>
    <alternativeName>
        <fullName evidence="14">Nucleoside-triphosphate pyrophosphatase</fullName>
        <shortName evidence="14">NTPase</shortName>
    </alternativeName>
    <alternativeName>
        <fullName evidence="14">XTP/dITP diphosphatase</fullName>
    </alternativeName>
</protein>
<dbReference type="GO" id="GO:0009204">
    <property type="term" value="P:deoxyribonucleoside triphosphate catabolic process"/>
    <property type="evidence" value="ECO:0007669"/>
    <property type="project" value="UniProtKB-UniRule"/>
</dbReference>
<feature type="binding site" evidence="14">
    <location>
        <begin position="573"/>
        <end position="576"/>
    </location>
    <ligand>
        <name>ITP</name>
        <dbReference type="ChEBI" id="CHEBI:61402"/>
    </ligand>
</feature>
<dbReference type="PANTHER" id="PTHR11067:SF9">
    <property type="entry name" value="INOSINE TRIPHOSPHATE PYROPHOSPHATASE"/>
    <property type="match status" value="1"/>
</dbReference>
<comment type="catalytic activity">
    <reaction evidence="13">
        <text>N(6)-hydroxy-dATP + H2O = N(6)-hydroxy-dAMP + diphosphate + H(+)</text>
        <dbReference type="Rhea" id="RHEA:83971"/>
        <dbReference type="ChEBI" id="CHEBI:15377"/>
        <dbReference type="ChEBI" id="CHEBI:15378"/>
        <dbReference type="ChEBI" id="CHEBI:33019"/>
        <dbReference type="ChEBI" id="CHEBI:233529"/>
        <dbReference type="ChEBI" id="CHEBI:233530"/>
    </reaction>
    <physiologicalReaction direction="left-to-right" evidence="13">
        <dbReference type="Rhea" id="RHEA:83972"/>
    </physiologicalReaction>
</comment>
<name>A0AAF5D130_STRER</name>
<dbReference type="GO" id="GO:0036222">
    <property type="term" value="F:XTP diphosphatase activity"/>
    <property type="evidence" value="ECO:0007669"/>
    <property type="project" value="UniProtKB-UniRule"/>
</dbReference>
<dbReference type="HAMAP" id="MF_03148">
    <property type="entry name" value="HAM1_NTPase"/>
    <property type="match status" value="1"/>
</dbReference>
<sequence>FSFFVTYLSHMSRGYFSADSIFGKADKTEAVLDRIYVHGIERTKSDALEKECSKLLESSNLDELIKNAGVCARHLEEVGLLKGCVPFIDVSKNNPKSYVVHFKSKEYSVLSFGAKTDMELNGQVDASLTCETNSFIGRGESVKASFTKNLSGGHSYGFDYNKPLLGWQRYENVGITIKNPFYHLGWNCADLSELLASCYYTKRRLFNKHIDFNFQLNSSWRKLLPNDDTPFPIRDQSGHTMKFSTEGSISMDNRDRPLLASKGSLLRYSLEYANFIGDVAFAKQQFDIQVSAPSYFKTILSASLRGIHVHSLANKKLHLLDSAYLGGAYDIRGFQLRSIGTRADNACLGGGTALVGALHIYRPILLENSLFLHSFITCGSVARTQSKTKFRELLDTPRISTGLGISYVFNNIFKLELNYVIPLRNEPEIMKKSVLKFVTGNPNKLREVQAIISTNPHYVVEAVDLDLPEFQGTPEEIAKKKCSIAVEKVEGPVIVEDTSLCFNAMGGLPGPYIKWFLKELKPEGLFKMLHGFEDKSGYSLCIFAYCEGKGCPIKLFKGKNDGKIVSPRGSTTFGWDPIFQPEGFDQTYAEIDSKIKNKISHRSRALTSLCEYLNNEVRNVSSKYIRPHPRHYKRRWFEAAVAPVLPEEKKECISKKFLKEQAIAAKEEYMEIELALADKVKKWIIDEEFRLMAYCQFFPINERTRRFATNQLRLKGIEIKTYSNKVMKKVFENTPLQTINCLLHGSNCIIYSKDINQLGFLFNEAKKLSWLEPLAFSIDDRILSVKECEALAKLPSLDCVKGETAQIISTISNDLVNNVSHHSNSLANTLAEIGTEKENV</sequence>
<dbReference type="PANTHER" id="PTHR11067">
    <property type="entry name" value="INOSINE TRIPHOSPHATE PYROPHOSPHATASE/HAM1 PROTEIN"/>
    <property type="match status" value="1"/>
</dbReference>
<evidence type="ECO:0000313" key="17">
    <source>
        <dbReference type="WBParaSite" id="TCONS_00004815.p1"/>
    </source>
</evidence>
<evidence type="ECO:0000256" key="5">
    <source>
        <dbReference type="ARBA" id="ARBA00022723"/>
    </source>
</evidence>
<comment type="function">
    <text evidence="10">Pyrophosphatase that hydrolyzes the non-canonical purine nucleotides inosine triphosphate (ITP), deoxyinosine triphosphate (dITP) as well as 2'-deoxy-N-6-hydroxylaminopurine triphosphate (dHAPTP) and xanthosine 5'-triphosphate (XTP) to their respective monophosphate derivatives. The enzyme does not distinguish between the deoxy- and ribose forms. Probably excludes non-canonical purines from RNA and DNA precursor pools, thus preventing their incorporation into RNA and DNA and avoiding chromosomal lesions.</text>
</comment>
<keyword evidence="8 14" id="KW-0460">Magnesium</keyword>
<dbReference type="Pfam" id="PF01725">
    <property type="entry name" value="Ham1p_like"/>
    <property type="match status" value="1"/>
</dbReference>
<comment type="subcellular location">
    <subcellularLocation>
        <location evidence="1 14">Cytoplasm</location>
    </subcellularLocation>
</comment>
<keyword evidence="7 14" id="KW-0378">Hydrolase</keyword>
<dbReference type="SUPFAM" id="SSF52972">
    <property type="entry name" value="ITPase-like"/>
    <property type="match status" value="1"/>
</dbReference>